<dbReference type="Proteomes" id="UP000598996">
    <property type="component" value="Unassembled WGS sequence"/>
</dbReference>
<keyword evidence="3" id="KW-1185">Reference proteome</keyword>
<dbReference type="PROSITE" id="PS51257">
    <property type="entry name" value="PROKAR_LIPOPROTEIN"/>
    <property type="match status" value="1"/>
</dbReference>
<gene>
    <name evidence="2" type="ORF">JKJ07_12195</name>
</gene>
<feature type="signal peptide" evidence="1">
    <location>
        <begin position="1"/>
        <end position="19"/>
    </location>
</feature>
<accession>A0ABS1VLH6</accession>
<reference evidence="2 3" key="1">
    <citation type="submission" date="2021-01" db="EMBL/GenBank/DDBJ databases">
        <title>Actinoplanes sp. nov. LDG1-01 isolated from lichen.</title>
        <authorList>
            <person name="Saeng-In P."/>
            <person name="Phongsopitanun W."/>
            <person name="Kanchanasin P."/>
            <person name="Yuki M."/>
            <person name="Kudo T."/>
            <person name="Ohkuma M."/>
            <person name="Tanasupawat S."/>
        </authorList>
    </citation>
    <scope>NUCLEOTIDE SEQUENCE [LARGE SCALE GENOMIC DNA]</scope>
    <source>
        <strain evidence="2 3">LDG1-01</strain>
    </source>
</reference>
<name>A0ABS1VLH6_9ACTN</name>
<dbReference type="EMBL" id="JAENHO010000003">
    <property type="protein sequence ID" value="MBL7255075.1"/>
    <property type="molecule type" value="Genomic_DNA"/>
</dbReference>
<evidence type="ECO:0000313" key="3">
    <source>
        <dbReference type="Proteomes" id="UP000598996"/>
    </source>
</evidence>
<keyword evidence="1" id="KW-0732">Signal</keyword>
<dbReference type="Gene3D" id="2.50.20.20">
    <property type="match status" value="1"/>
</dbReference>
<comment type="caution">
    <text evidence="2">The sequence shown here is derived from an EMBL/GenBank/DDBJ whole genome shotgun (WGS) entry which is preliminary data.</text>
</comment>
<protein>
    <recommendedName>
        <fullName evidence="4">Lipoprotein</fullName>
    </recommendedName>
</protein>
<evidence type="ECO:0000256" key="1">
    <source>
        <dbReference type="SAM" id="SignalP"/>
    </source>
</evidence>
<sequence length="267" mass="26780">MRTRGLALAGALAAVVALGGCGDKQVTTGIAEGGSGAPTAPATATTTAPAAAAGPAAELEAAATKLSDAPVKVDVISLAGVTISGAFDAKAQQGDMTMELGPAGGMSMKQLGNDLYVKVTGSMAAAVEGAAAKKWMHIDLSTVPESSSLNIKNNDPKVTAKLLTSAMSVKKTGDNKFSGTVDMTKSPTFNAQTAKGLAGKMKAVPFTAEVDAEGRLVELTFDMEKIAAGAGEMITRYSDFGVPVAVEAPPAAQVVEMPASFKKAMGA</sequence>
<proteinExistence type="predicted"/>
<evidence type="ECO:0008006" key="4">
    <source>
        <dbReference type="Google" id="ProtNLM"/>
    </source>
</evidence>
<feature type="chain" id="PRO_5047407420" description="Lipoprotein" evidence="1">
    <location>
        <begin position="20"/>
        <end position="267"/>
    </location>
</feature>
<evidence type="ECO:0000313" key="2">
    <source>
        <dbReference type="EMBL" id="MBL7255075.1"/>
    </source>
</evidence>
<dbReference type="RefSeq" id="WP_202991556.1">
    <property type="nucleotide sequence ID" value="NZ_JAENHO010000003.1"/>
</dbReference>
<organism evidence="2 3">
    <name type="scientific">Paractinoplanes lichenicola</name>
    <dbReference type="NCBI Taxonomy" id="2802976"/>
    <lineage>
        <taxon>Bacteria</taxon>
        <taxon>Bacillati</taxon>
        <taxon>Actinomycetota</taxon>
        <taxon>Actinomycetes</taxon>
        <taxon>Micromonosporales</taxon>
        <taxon>Micromonosporaceae</taxon>
        <taxon>Paractinoplanes</taxon>
    </lineage>
</organism>